<dbReference type="InterPro" id="IPR036249">
    <property type="entry name" value="Thioredoxin-like_sf"/>
</dbReference>
<keyword evidence="3" id="KW-0472">Membrane</keyword>
<evidence type="ECO:0000313" key="5">
    <source>
        <dbReference type="EMBL" id="EWH15245.1"/>
    </source>
</evidence>
<evidence type="ECO:0000256" key="1">
    <source>
        <dbReference type="ARBA" id="ARBA00010996"/>
    </source>
</evidence>
<dbReference type="CDD" id="cd02968">
    <property type="entry name" value="SCO"/>
    <property type="match status" value="1"/>
</dbReference>
<dbReference type="Pfam" id="PF02630">
    <property type="entry name" value="SCO1-SenC"/>
    <property type="match status" value="1"/>
</dbReference>
<evidence type="ECO:0000259" key="4">
    <source>
        <dbReference type="PROSITE" id="PS51352"/>
    </source>
</evidence>
<organism evidence="5 6">
    <name type="scientific">Cellulophaga geojensis KL-A</name>
    <dbReference type="NCBI Taxonomy" id="1328323"/>
    <lineage>
        <taxon>Bacteria</taxon>
        <taxon>Pseudomonadati</taxon>
        <taxon>Bacteroidota</taxon>
        <taxon>Flavobacteriia</taxon>
        <taxon>Flavobacteriales</taxon>
        <taxon>Flavobacteriaceae</taxon>
        <taxon>Cellulophaga</taxon>
    </lineage>
</organism>
<keyword evidence="3" id="KW-0812">Transmembrane</keyword>
<dbReference type="RefSeq" id="WP_034643160.1">
    <property type="nucleotide sequence ID" value="NZ_ARZX01000001.1"/>
</dbReference>
<keyword evidence="3" id="KW-1133">Transmembrane helix</keyword>
<feature type="domain" description="Thioredoxin" evidence="4">
    <location>
        <begin position="56"/>
        <end position="230"/>
    </location>
</feature>
<dbReference type="PANTHER" id="PTHR12151:SF25">
    <property type="entry name" value="LINALOOL DEHYDRATASE_ISOMERASE DOMAIN-CONTAINING PROTEIN"/>
    <property type="match status" value="1"/>
</dbReference>
<dbReference type="InterPro" id="IPR003782">
    <property type="entry name" value="SCO1/SenC"/>
</dbReference>
<feature type="transmembrane region" description="Helical" evidence="3">
    <location>
        <begin position="6"/>
        <end position="23"/>
    </location>
</feature>
<comment type="similarity">
    <text evidence="1">Belongs to the SCO1/2 family.</text>
</comment>
<reference evidence="5 6" key="1">
    <citation type="journal article" date="2014" name="Genome Announc.">
        <title>Draft Genome Sequence of the Carrageenan-Degrading Bacterium Cellulophaga sp. Strain KL-A, Isolated from Decaying Marine Algae.</title>
        <authorList>
            <person name="Shan D."/>
            <person name="Ying J."/>
            <person name="Li X."/>
            <person name="Gao Z."/>
            <person name="Wei G."/>
            <person name="Shao Z."/>
        </authorList>
    </citation>
    <scope>NUCLEOTIDE SEQUENCE [LARGE SCALE GENOMIC DNA]</scope>
    <source>
        <strain evidence="5 6">KL-A</strain>
    </source>
</reference>
<evidence type="ECO:0000256" key="3">
    <source>
        <dbReference type="SAM" id="Phobius"/>
    </source>
</evidence>
<accession>A0ABN0RTJ5</accession>
<dbReference type="SUPFAM" id="SSF52833">
    <property type="entry name" value="Thioredoxin-like"/>
    <property type="match status" value="1"/>
</dbReference>
<protein>
    <submittedName>
        <fullName evidence="5">Electron transport protein SCO1/SenC</fullName>
    </submittedName>
</protein>
<evidence type="ECO:0000256" key="2">
    <source>
        <dbReference type="ARBA" id="ARBA00023008"/>
    </source>
</evidence>
<comment type="caution">
    <text evidence="5">The sequence shown here is derived from an EMBL/GenBank/DDBJ whole genome shotgun (WGS) entry which is preliminary data.</text>
</comment>
<dbReference type="PANTHER" id="PTHR12151">
    <property type="entry name" value="ELECTRON TRANSPORT PROTIN SCO1/SENC FAMILY MEMBER"/>
    <property type="match status" value="1"/>
</dbReference>
<sequence length="242" mass="27891">MKKKNYNYIWISFIILVFGIIFIPKIVSRIKDDAIVENDRMNKKDNKGDLAYVEINGSKKRVPEFTFINQDSLVVTNRDYLGKVYIVEFFFTSCPTICPVMTKNLVQIQNSFKDVENFGIASFSIDPKTDTPTTLKKYTETYGITNLDWHLMTGQRDEIYKLANQGFNIFAQQNPNVPGGFEHSGMFALVDKRGYIRSRVDEFGNPIIYYRGTISEEEGANDEGEKEQISILKEDIKKLLDE</sequence>
<proteinExistence type="inferred from homology"/>
<dbReference type="PROSITE" id="PS51352">
    <property type="entry name" value="THIOREDOXIN_2"/>
    <property type="match status" value="1"/>
</dbReference>
<dbReference type="Gene3D" id="3.40.30.10">
    <property type="entry name" value="Glutaredoxin"/>
    <property type="match status" value="1"/>
</dbReference>
<keyword evidence="2" id="KW-0186">Copper</keyword>
<name>A0ABN0RTJ5_9FLAO</name>
<dbReference type="InterPro" id="IPR013766">
    <property type="entry name" value="Thioredoxin_domain"/>
</dbReference>
<evidence type="ECO:0000313" key="6">
    <source>
        <dbReference type="Proteomes" id="UP000019275"/>
    </source>
</evidence>
<keyword evidence="6" id="KW-1185">Reference proteome</keyword>
<dbReference type="EMBL" id="ARZX01000001">
    <property type="protein sequence ID" value="EWH15245.1"/>
    <property type="molecule type" value="Genomic_DNA"/>
</dbReference>
<gene>
    <name evidence="5" type="ORF">KLA_01760</name>
</gene>
<dbReference type="Proteomes" id="UP000019275">
    <property type="component" value="Unassembled WGS sequence"/>
</dbReference>